<evidence type="ECO:0000313" key="1">
    <source>
        <dbReference type="EMBL" id="KKL76124.1"/>
    </source>
</evidence>
<organism evidence="1">
    <name type="scientific">marine sediment metagenome</name>
    <dbReference type="NCBI Taxonomy" id="412755"/>
    <lineage>
        <taxon>unclassified sequences</taxon>
        <taxon>metagenomes</taxon>
        <taxon>ecological metagenomes</taxon>
    </lineage>
</organism>
<gene>
    <name evidence="1" type="ORF">LCGC14_2048020</name>
</gene>
<comment type="caution">
    <text evidence="1">The sequence shown here is derived from an EMBL/GenBank/DDBJ whole genome shotgun (WGS) entry which is preliminary data.</text>
</comment>
<reference evidence="1" key="1">
    <citation type="journal article" date="2015" name="Nature">
        <title>Complex archaea that bridge the gap between prokaryotes and eukaryotes.</title>
        <authorList>
            <person name="Spang A."/>
            <person name="Saw J.H."/>
            <person name="Jorgensen S.L."/>
            <person name="Zaremba-Niedzwiedzka K."/>
            <person name="Martijn J."/>
            <person name="Lind A.E."/>
            <person name="van Eijk R."/>
            <person name="Schleper C."/>
            <person name="Guy L."/>
            <person name="Ettema T.J."/>
        </authorList>
    </citation>
    <scope>NUCLEOTIDE SEQUENCE</scope>
</reference>
<accession>A0A0F9EPZ3</accession>
<proteinExistence type="predicted"/>
<protein>
    <submittedName>
        <fullName evidence="1">Uncharacterized protein</fullName>
    </submittedName>
</protein>
<dbReference type="EMBL" id="LAZR01024149">
    <property type="protein sequence ID" value="KKL76124.1"/>
    <property type="molecule type" value="Genomic_DNA"/>
</dbReference>
<name>A0A0F9EPZ3_9ZZZZ</name>
<sequence>MTENDKIAHEKERGLYDSFDKQGICIGIGCAFWKSIALFRYEIAQQGKEILYGQILYSRHEAEAAAFKTAFDILKS</sequence>
<dbReference type="AlphaFoldDB" id="A0A0F9EPZ3"/>